<gene>
    <name evidence="3" type="ORF">MNBD_GAMMA04-1485</name>
</gene>
<dbReference type="InterPro" id="IPR029069">
    <property type="entry name" value="HotDog_dom_sf"/>
</dbReference>
<dbReference type="PANTHER" id="PTHR31793:SF27">
    <property type="entry name" value="NOVEL THIOESTERASE SUPERFAMILY DOMAIN AND SAPOSIN A-TYPE DOMAIN CONTAINING PROTEIN (0610012H03RIK)"/>
    <property type="match status" value="1"/>
</dbReference>
<dbReference type="InterPro" id="IPR050563">
    <property type="entry name" value="4-hydroxybenzoyl-CoA_TE"/>
</dbReference>
<dbReference type="Gene3D" id="3.10.129.10">
    <property type="entry name" value="Hotdog Thioesterase"/>
    <property type="match status" value="1"/>
</dbReference>
<evidence type="ECO:0000256" key="2">
    <source>
        <dbReference type="ARBA" id="ARBA00022801"/>
    </source>
</evidence>
<name>A0A3B0W6F0_9ZZZZ</name>
<protein>
    <submittedName>
        <fullName evidence="3">4-hydroxybenzoyl-CoA thioesterase family active site</fullName>
    </submittedName>
</protein>
<dbReference type="InterPro" id="IPR006684">
    <property type="entry name" value="YbgC/YbaW"/>
</dbReference>
<proteinExistence type="inferred from homology"/>
<dbReference type="CDD" id="cd00586">
    <property type="entry name" value="4HBT"/>
    <property type="match status" value="1"/>
</dbReference>
<comment type="similarity">
    <text evidence="1">Belongs to the 4-hydroxybenzoyl-CoA thioesterase family.</text>
</comment>
<dbReference type="Pfam" id="PF13279">
    <property type="entry name" value="4HBT_2"/>
    <property type="match status" value="1"/>
</dbReference>
<dbReference type="EMBL" id="UOFB01000129">
    <property type="protein sequence ID" value="VAW46287.1"/>
    <property type="molecule type" value="Genomic_DNA"/>
</dbReference>
<dbReference type="PANTHER" id="PTHR31793">
    <property type="entry name" value="4-HYDROXYBENZOYL-COA THIOESTERASE FAMILY MEMBER"/>
    <property type="match status" value="1"/>
</dbReference>
<reference evidence="3" key="1">
    <citation type="submission" date="2018-06" db="EMBL/GenBank/DDBJ databases">
        <authorList>
            <person name="Zhirakovskaya E."/>
        </authorList>
    </citation>
    <scope>NUCLEOTIDE SEQUENCE</scope>
</reference>
<dbReference type="PIRSF" id="PIRSF003230">
    <property type="entry name" value="YbgC"/>
    <property type="match status" value="1"/>
</dbReference>
<accession>A0A3B0W6F0</accession>
<evidence type="ECO:0000313" key="3">
    <source>
        <dbReference type="EMBL" id="VAW46287.1"/>
    </source>
</evidence>
<keyword evidence="2" id="KW-0378">Hydrolase</keyword>
<dbReference type="AlphaFoldDB" id="A0A3B0W6F0"/>
<evidence type="ECO:0000256" key="1">
    <source>
        <dbReference type="ARBA" id="ARBA00005953"/>
    </source>
</evidence>
<dbReference type="SUPFAM" id="SSF54637">
    <property type="entry name" value="Thioesterase/thiol ester dehydrase-isomerase"/>
    <property type="match status" value="1"/>
</dbReference>
<dbReference type="GO" id="GO:0047617">
    <property type="term" value="F:fatty acyl-CoA hydrolase activity"/>
    <property type="evidence" value="ECO:0007669"/>
    <property type="project" value="TreeGrafter"/>
</dbReference>
<sequence length="129" mass="15128">MYKLYLRVRDYECDLQKVVNNSVYQNYLEHARHEFLLKKGVNFSALAEEGINLMVVRVELDYKKPLVSQDDFYVTVEVQKVSRIKYAFIQNIYHKKNDQLMVLGRTIGIAVNKKGRPMALAQLDNLIED</sequence>
<organism evidence="3">
    <name type="scientific">hydrothermal vent metagenome</name>
    <dbReference type="NCBI Taxonomy" id="652676"/>
    <lineage>
        <taxon>unclassified sequences</taxon>
        <taxon>metagenomes</taxon>
        <taxon>ecological metagenomes</taxon>
    </lineage>
</organism>